<name>A0A1B9NVC6_ALILO</name>
<protein>
    <submittedName>
        <fullName evidence="1">TIGR02444 family protein</fullName>
    </submittedName>
</protein>
<dbReference type="OrthoDB" id="5795846at2"/>
<dbReference type="STRING" id="688.A6E04_01585"/>
<evidence type="ECO:0000313" key="2">
    <source>
        <dbReference type="Proteomes" id="UP000093523"/>
    </source>
</evidence>
<reference evidence="1 2" key="1">
    <citation type="submission" date="2016-06" db="EMBL/GenBank/DDBJ databases">
        <authorList>
            <person name="Kjaerup R.B."/>
            <person name="Dalgaard T.S."/>
            <person name="Juul-Madsen H.R."/>
        </authorList>
    </citation>
    <scope>NUCLEOTIDE SEQUENCE [LARGE SCALE GENOMIC DNA]</scope>
    <source>
        <strain evidence="1 2">1S159</strain>
    </source>
</reference>
<sequence length="160" mass="18338">MKPAHNGILTPTQQAQLTTDAFWAFSLSHYKKEGVQQACLTLQDQYSGNVNLVLLFIWLDSLAISISKTQHHQLQDALSYTDPLLISYRSLRKNIKLTESKTLYQQALNFELQLEKQQQHDLLHTLHRIDLNQTQSTHSTLLSLYCVSLNAQNLLNTLHP</sequence>
<dbReference type="InterPro" id="IPR012659">
    <property type="entry name" value="CHP02444"/>
</dbReference>
<evidence type="ECO:0000313" key="1">
    <source>
        <dbReference type="EMBL" id="OCH18540.1"/>
    </source>
</evidence>
<dbReference type="EMBL" id="MAJU01000024">
    <property type="protein sequence ID" value="OCH18540.1"/>
    <property type="molecule type" value="Genomic_DNA"/>
</dbReference>
<proteinExistence type="predicted"/>
<dbReference type="RefSeq" id="WP_065611821.1">
    <property type="nucleotide sequence ID" value="NZ_CAWMPN010000024.1"/>
</dbReference>
<organism evidence="1 2">
    <name type="scientific">Aliivibrio logei</name>
    <name type="common">Vibrio logei</name>
    <dbReference type="NCBI Taxonomy" id="688"/>
    <lineage>
        <taxon>Bacteria</taxon>
        <taxon>Pseudomonadati</taxon>
        <taxon>Pseudomonadota</taxon>
        <taxon>Gammaproteobacteria</taxon>
        <taxon>Vibrionales</taxon>
        <taxon>Vibrionaceae</taxon>
        <taxon>Aliivibrio</taxon>
    </lineage>
</organism>
<dbReference type="NCBIfam" id="TIGR02444">
    <property type="entry name" value="TIGR02444 family protein"/>
    <property type="match status" value="1"/>
</dbReference>
<accession>A0A1B9NVC6</accession>
<comment type="caution">
    <text evidence="1">The sequence shown here is derived from an EMBL/GenBank/DDBJ whole genome shotgun (WGS) entry which is preliminary data.</text>
</comment>
<dbReference type="Proteomes" id="UP000093523">
    <property type="component" value="Unassembled WGS sequence"/>
</dbReference>
<dbReference type="Pfam" id="PF09523">
    <property type="entry name" value="DUF2390"/>
    <property type="match status" value="1"/>
</dbReference>
<dbReference type="AlphaFoldDB" id="A0A1B9NVC6"/>
<gene>
    <name evidence="1" type="ORF">A6E04_01585</name>
</gene>